<gene>
    <name evidence="5" type="ORF">FB45DRAFT_837988</name>
</gene>
<keyword evidence="4" id="KW-0472">Membrane</keyword>
<keyword evidence="6" id="KW-1185">Reference proteome</keyword>
<dbReference type="GO" id="GO:0006004">
    <property type="term" value="P:fucose metabolic process"/>
    <property type="evidence" value="ECO:0007669"/>
    <property type="project" value="UniProtKB-KW"/>
</dbReference>
<reference evidence="5" key="1">
    <citation type="submission" date="2023-03" db="EMBL/GenBank/DDBJ databases">
        <title>Massive genome expansion in bonnet fungi (Mycena s.s.) driven by repeated elements and novel gene families across ecological guilds.</title>
        <authorList>
            <consortium name="Lawrence Berkeley National Laboratory"/>
            <person name="Harder C.B."/>
            <person name="Miyauchi S."/>
            <person name="Viragh M."/>
            <person name="Kuo A."/>
            <person name="Thoen E."/>
            <person name="Andreopoulos B."/>
            <person name="Lu D."/>
            <person name="Skrede I."/>
            <person name="Drula E."/>
            <person name="Henrissat B."/>
            <person name="Morin E."/>
            <person name="Kohler A."/>
            <person name="Barry K."/>
            <person name="LaButti K."/>
            <person name="Morin E."/>
            <person name="Salamov A."/>
            <person name="Lipzen A."/>
            <person name="Mereny Z."/>
            <person name="Hegedus B."/>
            <person name="Baldrian P."/>
            <person name="Stursova M."/>
            <person name="Weitz H."/>
            <person name="Taylor A."/>
            <person name="Grigoriev I.V."/>
            <person name="Nagy L.G."/>
            <person name="Martin F."/>
            <person name="Kauserud H."/>
        </authorList>
    </citation>
    <scope>NUCLEOTIDE SEQUENCE</scope>
    <source>
        <strain evidence="5">9284</strain>
    </source>
</reference>
<dbReference type="EMBL" id="JARKIF010000014">
    <property type="protein sequence ID" value="KAJ7623652.1"/>
    <property type="molecule type" value="Genomic_DNA"/>
</dbReference>
<evidence type="ECO:0000313" key="5">
    <source>
        <dbReference type="EMBL" id="KAJ7623652.1"/>
    </source>
</evidence>
<keyword evidence="4" id="KW-1133">Transmembrane helix</keyword>
<dbReference type="CDD" id="cd11296">
    <property type="entry name" value="O-FucT_like"/>
    <property type="match status" value="1"/>
</dbReference>
<keyword evidence="4" id="KW-0812">Transmembrane</keyword>
<keyword evidence="1" id="KW-0808">Transferase</keyword>
<dbReference type="PANTHER" id="PTHR13398">
    <property type="entry name" value="GDP-FUCOSE PROTEIN O-FUCOSYLTRANSFERASE 2"/>
    <property type="match status" value="1"/>
</dbReference>
<dbReference type="InterPro" id="IPR045130">
    <property type="entry name" value="OFUT2-like"/>
</dbReference>
<evidence type="ECO:0000256" key="1">
    <source>
        <dbReference type="ARBA" id="ARBA00022679"/>
    </source>
</evidence>
<evidence type="ECO:0000256" key="3">
    <source>
        <dbReference type="ARBA" id="ARBA00023277"/>
    </source>
</evidence>
<evidence type="ECO:0000313" key="6">
    <source>
        <dbReference type="Proteomes" id="UP001221142"/>
    </source>
</evidence>
<dbReference type="Proteomes" id="UP001221142">
    <property type="component" value="Unassembled WGS sequence"/>
</dbReference>
<organism evidence="5 6">
    <name type="scientific">Roridomyces roridus</name>
    <dbReference type="NCBI Taxonomy" id="1738132"/>
    <lineage>
        <taxon>Eukaryota</taxon>
        <taxon>Fungi</taxon>
        <taxon>Dikarya</taxon>
        <taxon>Basidiomycota</taxon>
        <taxon>Agaricomycotina</taxon>
        <taxon>Agaricomycetes</taxon>
        <taxon>Agaricomycetidae</taxon>
        <taxon>Agaricales</taxon>
        <taxon>Marasmiineae</taxon>
        <taxon>Mycenaceae</taxon>
        <taxon>Roridomyces</taxon>
    </lineage>
</organism>
<comment type="caution">
    <text evidence="5">The sequence shown here is derived from an EMBL/GenBank/DDBJ whole genome shotgun (WGS) entry which is preliminary data.</text>
</comment>
<protein>
    <submittedName>
        <fullName evidence="5">Uncharacterized protein</fullName>
    </submittedName>
</protein>
<name>A0AAD7BKB8_9AGAR</name>
<dbReference type="PANTHER" id="PTHR13398:SF0">
    <property type="entry name" value="GDP-FUCOSE PROTEIN O-FUCOSYLTRANSFERASE 2"/>
    <property type="match status" value="1"/>
</dbReference>
<evidence type="ECO:0000256" key="2">
    <source>
        <dbReference type="ARBA" id="ARBA00023253"/>
    </source>
</evidence>
<proteinExistence type="predicted"/>
<accession>A0AAD7BKB8</accession>
<feature type="transmembrane region" description="Helical" evidence="4">
    <location>
        <begin position="32"/>
        <end position="53"/>
    </location>
</feature>
<keyword evidence="2" id="KW-0294">Fucose metabolism</keyword>
<evidence type="ECO:0000256" key="4">
    <source>
        <dbReference type="SAM" id="Phobius"/>
    </source>
</evidence>
<dbReference type="GO" id="GO:0046922">
    <property type="term" value="F:peptide-O-fucosyltransferase activity"/>
    <property type="evidence" value="ECO:0007669"/>
    <property type="project" value="InterPro"/>
</dbReference>
<dbReference type="AlphaFoldDB" id="A0AAD7BKB8"/>
<keyword evidence="3" id="KW-0119">Carbohydrate metabolism</keyword>
<dbReference type="Gene3D" id="3.40.50.11350">
    <property type="match status" value="1"/>
</dbReference>
<sequence length="501" mass="56431">MQLPTISIRPPAYEPLFDEQGKGRNACRGSRVFYALLLLSLGCTIGFAMATWGPEGLAVSETCLARFDTSPQESTVLTVTVSAAPVATSRPEVEVWDRPSSWPMDALELLNGPPTAAFKDNLKKGVNYITTFPGSGWTNDVILYMNLLYLALITDRVPVIPFFTPTHVGLGLAPTLLFGEVFDIPRLQRALGLPILEWHQVKDIEKETVDSLGCWSVWKAVQTFNREPHATSFPSRFKLDVSYTTPPRWVAMAPEDDDDKHASFWSLASLAFPETRSQIRLEIPTISPLLNQTLPPDEQMLCLDYLYYVGVKNRHEWESDWSPAWRFVGQHMHWTPKIVELADSYVREALLVGPNKPTPPYISVHVRHGDFAELCKGVAIKYCFAPMSAIARRVEEVQNELFETHGIMVDKVIVTSDEEDQAWWKDVTEREWARPNHSRTVELHGLWYPTLIDSAIHSGAIGFVGTDQSTVSIIARKRVTTWNGGVTRTVKWGKENADDHE</sequence>